<sequence length="155" mass="16825">MIRIPVTLALRPGWEHVPDSYVSPVVSIGISAMPVASADGTVTRNPPHNALALVDTGADTIWADKKFLVQIGAQKIGPSKAVTRTAQGDQVLDEYAVFLHIPGMKPLPMRVAALPFDGDTRAYQVIMGMMFIKSGRLVIDPQNESFLDLPENFGR</sequence>
<organism evidence="1 2">
    <name type="scientific">Comamonas serinivorans</name>
    <dbReference type="NCBI Taxonomy" id="1082851"/>
    <lineage>
        <taxon>Bacteria</taxon>
        <taxon>Pseudomonadati</taxon>
        <taxon>Pseudomonadota</taxon>
        <taxon>Betaproteobacteria</taxon>
        <taxon>Burkholderiales</taxon>
        <taxon>Comamonadaceae</taxon>
        <taxon>Comamonas</taxon>
    </lineage>
</organism>
<evidence type="ECO:0000313" key="2">
    <source>
        <dbReference type="Proteomes" id="UP000196138"/>
    </source>
</evidence>
<name>A0A1Y0ESC9_9BURK</name>
<dbReference type="AlphaFoldDB" id="A0A1Y0ESC9"/>
<accession>A0A1Y0ESC9</accession>
<proteinExistence type="predicted"/>
<dbReference type="Proteomes" id="UP000196138">
    <property type="component" value="Chromosome"/>
</dbReference>
<dbReference type="EMBL" id="CP021455">
    <property type="protein sequence ID" value="ARU06152.1"/>
    <property type="molecule type" value="Genomic_DNA"/>
</dbReference>
<protein>
    <recommendedName>
        <fullName evidence="3">Peptidase A2 domain-containing protein</fullName>
    </recommendedName>
</protein>
<evidence type="ECO:0008006" key="3">
    <source>
        <dbReference type="Google" id="ProtNLM"/>
    </source>
</evidence>
<dbReference type="OrthoDB" id="9204574at2"/>
<reference evidence="1 2" key="1">
    <citation type="submission" date="2017-05" db="EMBL/GenBank/DDBJ databases">
        <authorList>
            <person name="Song R."/>
            <person name="Chenine A.L."/>
            <person name="Ruprecht R.M."/>
        </authorList>
    </citation>
    <scope>NUCLEOTIDE SEQUENCE [LARGE SCALE GENOMIC DNA]</scope>
    <source>
        <strain evidence="1 2">DSM 26136</strain>
    </source>
</reference>
<keyword evidence="2" id="KW-1185">Reference proteome</keyword>
<dbReference type="Gene3D" id="2.40.70.10">
    <property type="entry name" value="Acid Proteases"/>
    <property type="match status" value="1"/>
</dbReference>
<evidence type="ECO:0000313" key="1">
    <source>
        <dbReference type="EMBL" id="ARU06152.1"/>
    </source>
</evidence>
<dbReference type="InterPro" id="IPR021109">
    <property type="entry name" value="Peptidase_aspartic_dom_sf"/>
</dbReference>
<dbReference type="RefSeq" id="WP_087283012.1">
    <property type="nucleotide sequence ID" value="NZ_CP021455.1"/>
</dbReference>
<dbReference type="KEGG" id="cser:CCO03_17040"/>
<gene>
    <name evidence="1" type="ORF">CCO03_17040</name>
</gene>